<dbReference type="InterPro" id="IPR036573">
    <property type="entry name" value="CBM_sf_5/12"/>
</dbReference>
<evidence type="ECO:0000256" key="3">
    <source>
        <dbReference type="SAM" id="Phobius"/>
    </source>
</evidence>
<evidence type="ECO:0000256" key="1">
    <source>
        <dbReference type="ARBA" id="ARBA00022801"/>
    </source>
</evidence>
<dbReference type="PANTHER" id="PTHR31649:SF1">
    <property type="entry name" value="FARNESOIC ACID O-METHYL TRANSFERASE DOMAIN-CONTAINING PROTEIN"/>
    <property type="match status" value="1"/>
</dbReference>
<dbReference type="InterPro" id="IPR006616">
    <property type="entry name" value="DM9_repeat"/>
</dbReference>
<feature type="transmembrane region" description="Helical" evidence="3">
    <location>
        <begin position="134"/>
        <end position="156"/>
    </location>
</feature>
<reference evidence="5 6" key="1">
    <citation type="journal article" date="2020" name="ISME J.">
        <title>Uncovering the hidden diversity of litter-decomposition mechanisms in mushroom-forming fungi.</title>
        <authorList>
            <person name="Floudas D."/>
            <person name="Bentzer J."/>
            <person name="Ahren D."/>
            <person name="Johansson T."/>
            <person name="Persson P."/>
            <person name="Tunlid A."/>
        </authorList>
    </citation>
    <scope>NUCLEOTIDE SEQUENCE [LARGE SCALE GENOMIC DNA]</scope>
    <source>
        <strain evidence="5 6">CBS 175.51</strain>
    </source>
</reference>
<dbReference type="Pfam" id="PF02839">
    <property type="entry name" value="CBM_5_12"/>
    <property type="match status" value="1"/>
</dbReference>
<dbReference type="GO" id="GO:0005975">
    <property type="term" value="P:carbohydrate metabolic process"/>
    <property type="evidence" value="ECO:0007669"/>
    <property type="project" value="InterPro"/>
</dbReference>
<evidence type="ECO:0000313" key="5">
    <source>
        <dbReference type="EMBL" id="KAF5325651.1"/>
    </source>
</evidence>
<comment type="caution">
    <text evidence="5">The sequence shown here is derived from an EMBL/GenBank/DDBJ whole genome shotgun (WGS) entry which is preliminary data.</text>
</comment>
<keyword evidence="1" id="KW-0378">Hydrolase</keyword>
<name>A0A8H5BMM8_9AGAR</name>
<proteinExistence type="predicted"/>
<feature type="compositionally biased region" description="Polar residues" evidence="2">
    <location>
        <begin position="62"/>
        <end position="71"/>
    </location>
</feature>
<evidence type="ECO:0000259" key="4">
    <source>
        <dbReference type="Pfam" id="PF02839"/>
    </source>
</evidence>
<organism evidence="5 6">
    <name type="scientific">Ephemerocybe angulata</name>
    <dbReference type="NCBI Taxonomy" id="980116"/>
    <lineage>
        <taxon>Eukaryota</taxon>
        <taxon>Fungi</taxon>
        <taxon>Dikarya</taxon>
        <taxon>Basidiomycota</taxon>
        <taxon>Agaricomycotina</taxon>
        <taxon>Agaricomycetes</taxon>
        <taxon>Agaricomycetidae</taxon>
        <taxon>Agaricales</taxon>
        <taxon>Agaricineae</taxon>
        <taxon>Psathyrellaceae</taxon>
        <taxon>Ephemerocybe</taxon>
    </lineage>
</organism>
<dbReference type="GO" id="GO:0004553">
    <property type="term" value="F:hydrolase activity, hydrolyzing O-glycosyl compounds"/>
    <property type="evidence" value="ECO:0007669"/>
    <property type="project" value="InterPro"/>
</dbReference>
<feature type="region of interest" description="Disordered" evidence="2">
    <location>
        <begin position="29"/>
        <end position="131"/>
    </location>
</feature>
<dbReference type="GO" id="GO:0030246">
    <property type="term" value="F:carbohydrate binding"/>
    <property type="evidence" value="ECO:0007669"/>
    <property type="project" value="InterPro"/>
</dbReference>
<dbReference type="CDD" id="cd12214">
    <property type="entry name" value="ChiA1_BD"/>
    <property type="match status" value="1"/>
</dbReference>
<keyword evidence="3" id="KW-0812">Transmembrane</keyword>
<feature type="compositionally biased region" description="Pro residues" evidence="2">
    <location>
        <begin position="84"/>
        <end position="94"/>
    </location>
</feature>
<dbReference type="InterPro" id="IPR003610">
    <property type="entry name" value="CBM5/12"/>
</dbReference>
<dbReference type="Proteomes" id="UP000541558">
    <property type="component" value="Unassembled WGS sequence"/>
</dbReference>
<evidence type="ECO:0000256" key="2">
    <source>
        <dbReference type="SAM" id="MobiDB-lite"/>
    </source>
</evidence>
<dbReference type="OrthoDB" id="2142040at2759"/>
<keyword evidence="3" id="KW-0472">Membrane</keyword>
<dbReference type="AlphaFoldDB" id="A0A8H5BMM8"/>
<dbReference type="PANTHER" id="PTHR31649">
    <property type="entry name" value="AGAP009604-PA"/>
    <property type="match status" value="1"/>
</dbReference>
<dbReference type="Pfam" id="PF11901">
    <property type="entry name" value="DM9"/>
    <property type="match status" value="1"/>
</dbReference>
<dbReference type="GO" id="GO:0005576">
    <property type="term" value="C:extracellular region"/>
    <property type="evidence" value="ECO:0007669"/>
    <property type="project" value="InterPro"/>
</dbReference>
<protein>
    <recommendedName>
        <fullName evidence="4">Chitin-binding type-3 domain-containing protein</fullName>
    </recommendedName>
</protein>
<dbReference type="Gene3D" id="2.10.10.20">
    <property type="entry name" value="Carbohydrate-binding module superfamily 5/12"/>
    <property type="match status" value="1"/>
</dbReference>
<keyword evidence="6" id="KW-1185">Reference proteome</keyword>
<feature type="domain" description="Chitin-binding type-3" evidence="4">
    <location>
        <begin position="4"/>
        <end position="44"/>
    </location>
</feature>
<gene>
    <name evidence="5" type="ORF">D9611_000126</name>
</gene>
<dbReference type="SMART" id="SM00696">
    <property type="entry name" value="DM9"/>
    <property type="match status" value="2"/>
</dbReference>
<sequence>MGYWEPGTQYSYGDVVTYEGHDYKIIQPHRSQSDWTPPVTPALWGRLEGGHHSGGHGGYNNDDCSSGQPQETWKPPQEYSQQPPQQPPQQPYQRPPQQQQPYQPPPPQYNNDDKHSNNQAQGHGSDDGKSDKKAWLLGGGIAAGAALLGAAGIAVLKHRDHKEYEAEEDNWLAVAERRTEEFWRSGPKGPTTWVLNRGKRIPEGAIVVGKEHDWTLYICRAYHKGTITPGKASDVFEKGAVIGYAHDEIHKGTYEILLGDMSALRWVPASGKLNVDSLGHRPVEGGKDEDGSELYVARAHHKGCFHPGKASAKLKGAFIPYDGGEKEISDYEVLCYN</sequence>
<accession>A0A8H5BMM8</accession>
<dbReference type="SUPFAM" id="SSF51055">
    <property type="entry name" value="Carbohydrate binding domain"/>
    <property type="match status" value="1"/>
</dbReference>
<dbReference type="EMBL" id="JAACJK010000163">
    <property type="protein sequence ID" value="KAF5325651.1"/>
    <property type="molecule type" value="Genomic_DNA"/>
</dbReference>
<keyword evidence="3" id="KW-1133">Transmembrane helix</keyword>
<evidence type="ECO:0000313" key="6">
    <source>
        <dbReference type="Proteomes" id="UP000541558"/>
    </source>
</evidence>